<keyword evidence="3 7" id="KW-0479">Metal-binding</keyword>
<dbReference type="Gene3D" id="3.30.40.10">
    <property type="entry name" value="Zinc/RING finger domain, C3HC4 (zinc finger)"/>
    <property type="match status" value="3"/>
</dbReference>
<dbReference type="GO" id="GO:0061630">
    <property type="term" value="F:ubiquitin protein ligase activity"/>
    <property type="evidence" value="ECO:0007669"/>
    <property type="project" value="TreeGrafter"/>
</dbReference>
<feature type="domain" description="TRAF-type" evidence="10">
    <location>
        <begin position="114"/>
        <end position="166"/>
    </location>
</feature>
<dbReference type="PANTHER" id="PTHR10131">
    <property type="entry name" value="TNF RECEPTOR ASSOCIATED FACTOR"/>
    <property type="match status" value="1"/>
</dbReference>
<dbReference type="InterPro" id="IPR017907">
    <property type="entry name" value="Znf_RING_CS"/>
</dbReference>
<evidence type="ECO:0000256" key="6">
    <source>
        <dbReference type="ARBA" id="ARBA00022833"/>
    </source>
</evidence>
<feature type="domain" description="TRAF-type" evidence="10">
    <location>
        <begin position="168"/>
        <end position="222"/>
    </location>
</feature>
<keyword evidence="6 7" id="KW-0862">Zinc</keyword>
<dbReference type="SUPFAM" id="SSF49599">
    <property type="entry name" value="TRAF domain-like"/>
    <property type="match status" value="2"/>
</dbReference>
<keyword evidence="4" id="KW-0677">Repeat</keyword>
<feature type="zinc finger region" description="TRAF-type" evidence="7">
    <location>
        <begin position="168"/>
        <end position="222"/>
    </location>
</feature>
<name>A0A097DC73_PENMO</name>
<dbReference type="EMBL" id="KJ577579">
    <property type="protein sequence ID" value="AIS92907.1"/>
    <property type="molecule type" value="mRNA"/>
</dbReference>
<dbReference type="InterPro" id="IPR049342">
    <property type="entry name" value="TRAF1-6_MATH_dom"/>
</dbReference>
<dbReference type="InterPro" id="IPR013010">
    <property type="entry name" value="Znf_SIAH"/>
</dbReference>
<dbReference type="Gene3D" id="2.60.210.10">
    <property type="entry name" value="Apoptosis, Tumor Necrosis Factor Receptor Associated Protein 2, Chain A"/>
    <property type="match status" value="1"/>
</dbReference>
<dbReference type="SMR" id="A0A097DC73"/>
<dbReference type="AlphaFoldDB" id="A0A097DC73"/>
<dbReference type="GO" id="GO:0016567">
    <property type="term" value="P:protein ubiquitination"/>
    <property type="evidence" value="ECO:0007669"/>
    <property type="project" value="UniProtKB-UniPathway"/>
</dbReference>
<dbReference type="Pfam" id="PF02176">
    <property type="entry name" value="zf-TRAF"/>
    <property type="match status" value="1"/>
</dbReference>
<evidence type="ECO:0000313" key="12">
    <source>
        <dbReference type="EMBL" id="AIS92907.1"/>
    </source>
</evidence>
<dbReference type="GO" id="GO:0005737">
    <property type="term" value="C:cytoplasm"/>
    <property type="evidence" value="ECO:0007669"/>
    <property type="project" value="UniProtKB-SubCell"/>
</dbReference>
<evidence type="ECO:0000259" key="10">
    <source>
        <dbReference type="PROSITE" id="PS50145"/>
    </source>
</evidence>
<dbReference type="InterPro" id="IPR012227">
    <property type="entry name" value="TNF_rcpt-assoc_TRAF_met"/>
</dbReference>
<proteinExistence type="evidence at transcript level"/>
<dbReference type="PROSITE" id="PS00518">
    <property type="entry name" value="ZF_RING_1"/>
    <property type="match status" value="1"/>
</dbReference>
<reference evidence="12" key="1">
    <citation type="journal article" date="2014" name="Fish Shellfish Immunol.">
        <title>Toll-pathway in tiger shrimp (Penaeus monodon) responds to white spot syndrome virus infection: evidence through molecular characterisation and expression profiles of MyD88, TRAF6 and TLR genes.</title>
        <authorList>
            <person name="Deepika A."/>
            <person name="Sreedharan K."/>
            <person name="Paria A."/>
            <person name="Makesh M."/>
            <person name="Rajendran K.V."/>
        </authorList>
    </citation>
    <scope>NUCLEOTIDE SEQUENCE</scope>
</reference>
<dbReference type="GO" id="GO:0042981">
    <property type="term" value="P:regulation of apoptotic process"/>
    <property type="evidence" value="ECO:0007669"/>
    <property type="project" value="InterPro"/>
</dbReference>
<dbReference type="PROSITE" id="PS50089">
    <property type="entry name" value="ZF_RING_2"/>
    <property type="match status" value="1"/>
</dbReference>
<dbReference type="PROSITE" id="PS50145">
    <property type="entry name" value="ZF_TRAF"/>
    <property type="match status" value="2"/>
</dbReference>
<dbReference type="PIRSF" id="PIRSF015614">
    <property type="entry name" value="TRAF"/>
    <property type="match status" value="1"/>
</dbReference>
<dbReference type="GO" id="GO:0031663">
    <property type="term" value="P:lipopolysaccharide-mediated signaling pathway"/>
    <property type="evidence" value="ECO:0007669"/>
    <property type="project" value="TreeGrafter"/>
</dbReference>
<dbReference type="InterPro" id="IPR002083">
    <property type="entry name" value="MATH/TRAF_dom"/>
</dbReference>
<dbReference type="InterPro" id="IPR001841">
    <property type="entry name" value="Znf_RING"/>
</dbReference>
<evidence type="ECO:0000256" key="7">
    <source>
        <dbReference type="PROSITE-ProRule" id="PRU00207"/>
    </source>
</evidence>
<dbReference type="SMART" id="SM00184">
    <property type="entry name" value="RING"/>
    <property type="match status" value="1"/>
</dbReference>
<evidence type="ECO:0000256" key="4">
    <source>
        <dbReference type="ARBA" id="ARBA00022737"/>
    </source>
</evidence>
<feature type="zinc finger region" description="TRAF-type" evidence="7">
    <location>
        <begin position="114"/>
        <end position="166"/>
    </location>
</feature>
<feature type="domain" description="RING-type" evidence="8">
    <location>
        <begin position="31"/>
        <end position="70"/>
    </location>
</feature>
<dbReference type="GO" id="GO:0045087">
    <property type="term" value="P:innate immune response"/>
    <property type="evidence" value="ECO:0007669"/>
    <property type="project" value="TreeGrafter"/>
</dbReference>
<dbReference type="PROSITE" id="PS51081">
    <property type="entry name" value="ZF_SIAH"/>
    <property type="match status" value="1"/>
</dbReference>
<keyword evidence="12" id="KW-0675">Receptor</keyword>
<dbReference type="InterPro" id="IPR008974">
    <property type="entry name" value="TRAF-like"/>
</dbReference>
<dbReference type="GO" id="GO:0043122">
    <property type="term" value="P:regulation of canonical NF-kappaB signal transduction"/>
    <property type="evidence" value="ECO:0007669"/>
    <property type="project" value="TreeGrafter"/>
</dbReference>
<gene>
    <name evidence="12" type="primary">TRAF6</name>
</gene>
<dbReference type="FunFam" id="3.30.40.10:FF:000179">
    <property type="entry name" value="TNF receptor-associated factor"/>
    <property type="match status" value="1"/>
</dbReference>
<comment type="subcellular location">
    <subcellularLocation>
        <location evidence="1">Cytoplasm</location>
    </subcellularLocation>
</comment>
<keyword evidence="5 7" id="KW-0863">Zinc-finger</keyword>
<dbReference type="PROSITE" id="PS50144">
    <property type="entry name" value="MATH"/>
    <property type="match status" value="1"/>
</dbReference>
<evidence type="ECO:0000259" key="11">
    <source>
        <dbReference type="PROSITE" id="PS51081"/>
    </source>
</evidence>
<dbReference type="InterPro" id="IPR013083">
    <property type="entry name" value="Znf_RING/FYVE/PHD"/>
</dbReference>
<dbReference type="GO" id="GO:0008270">
    <property type="term" value="F:zinc ion binding"/>
    <property type="evidence" value="ECO:0007669"/>
    <property type="project" value="UniProtKB-KW"/>
</dbReference>
<sequence>MECVEESITILSRQEGFDYEFVPPLDPKYECAICLLGLRSPIQTTCGHRFCKDCIFNCMSESSSRCPVDNTPLTEVDLFPDSCAEREILQLSVKCPNHGLGCRRTVDLMYIEHHTQACSFQPVMCPNECSATVLRKEVEQHLSSECVLRVKKCALCEQPFTFNQEQLHLLSCVRVTVPCEMCGAMMPRGEVAGHMTETCPKVVVACTFAEHGCHHKMTRADLNQHMLQATQLHLQLLSSAYKKINTFVSDLSRTVGLIQSPFGNFSRQPSLRSQISATSPIPENHISPSLPERTLEKSLGATGGTVGCNEKSGVFSSPQSGDKGGADSGIELNKLHLQLNQVSIEGVGKSPSSKSLSTVSHQEIILRDLCEKSVDLNQRMLEETIKLSNLAKRIEEVDALVEAQLMEMSGKYCNGNYVWRIKNFSQFCAELQNRPGRVCHSPSFYTSQFGYKFCLRTNITWKSDQYFLTLFIHGMQSENDDFLDWPFSGRITLSVLDCDTSLPKKHITETMVTKPGLQAFKRPDVARNPKGFGFTEFVPLAKILQPSIGTFLKNDTLCIRATVCPNTWNHESSQSMEKLGIFKEKLHIEKQSCV</sequence>
<accession>A0A097DC73</accession>
<evidence type="ECO:0000259" key="8">
    <source>
        <dbReference type="PROSITE" id="PS50089"/>
    </source>
</evidence>
<feature type="domain" description="SIAH-type" evidence="11">
    <location>
        <begin position="90"/>
        <end position="147"/>
    </location>
</feature>
<evidence type="ECO:0000259" key="9">
    <source>
        <dbReference type="PROSITE" id="PS50144"/>
    </source>
</evidence>
<protein>
    <submittedName>
        <fullName evidence="12">Tumor necrosis factor receptor-associated factor 6</fullName>
    </submittedName>
</protein>
<dbReference type="Pfam" id="PF13923">
    <property type="entry name" value="zf-C3HC4_2"/>
    <property type="match status" value="1"/>
</dbReference>
<evidence type="ECO:0000256" key="2">
    <source>
        <dbReference type="ARBA" id="ARBA00022490"/>
    </source>
</evidence>
<organism evidence="12">
    <name type="scientific">Penaeus monodon</name>
    <name type="common">Giant tiger prawn</name>
    <dbReference type="NCBI Taxonomy" id="6687"/>
    <lineage>
        <taxon>Eukaryota</taxon>
        <taxon>Metazoa</taxon>
        <taxon>Ecdysozoa</taxon>
        <taxon>Arthropoda</taxon>
        <taxon>Crustacea</taxon>
        <taxon>Multicrustacea</taxon>
        <taxon>Malacostraca</taxon>
        <taxon>Eumalacostraca</taxon>
        <taxon>Eucarida</taxon>
        <taxon>Decapoda</taxon>
        <taxon>Dendrobranchiata</taxon>
        <taxon>Penaeoidea</taxon>
        <taxon>Penaeidae</taxon>
        <taxon>Penaeus</taxon>
    </lineage>
</organism>
<dbReference type="InterPro" id="IPR001293">
    <property type="entry name" value="Znf_TRAF"/>
</dbReference>
<dbReference type="SUPFAM" id="SSF57850">
    <property type="entry name" value="RING/U-box"/>
    <property type="match status" value="1"/>
</dbReference>
<dbReference type="OrthoDB" id="6499288at2759"/>
<evidence type="ECO:0000256" key="1">
    <source>
        <dbReference type="ARBA" id="ARBA00004496"/>
    </source>
</evidence>
<dbReference type="UniPathway" id="UPA00143"/>
<dbReference type="Pfam" id="PF21355">
    <property type="entry name" value="TRAF-mep_MATH"/>
    <property type="match status" value="1"/>
</dbReference>
<dbReference type="PANTHER" id="PTHR10131:SF152">
    <property type="entry name" value="TNF RECEPTOR-ASSOCIATED FACTOR 6"/>
    <property type="match status" value="1"/>
</dbReference>
<evidence type="ECO:0000256" key="5">
    <source>
        <dbReference type="ARBA" id="ARBA00022771"/>
    </source>
</evidence>
<evidence type="ECO:0000256" key="3">
    <source>
        <dbReference type="ARBA" id="ARBA00022723"/>
    </source>
</evidence>
<feature type="domain" description="MATH" evidence="9">
    <location>
        <begin position="414"/>
        <end position="563"/>
    </location>
</feature>
<keyword evidence="2" id="KW-0963">Cytoplasm</keyword>